<dbReference type="SUPFAM" id="SSF48056">
    <property type="entry name" value="Di-copper centre-containing domain"/>
    <property type="match status" value="1"/>
</dbReference>
<proteinExistence type="predicted"/>
<comment type="caution">
    <text evidence="6">The sequence shown here is derived from an EMBL/GenBank/DDBJ whole genome shotgun (WGS) entry which is preliminary data.</text>
</comment>
<protein>
    <recommendedName>
        <fullName evidence="4 5">Tyrosinase copper-binding domain-containing protein</fullName>
    </recommendedName>
</protein>
<evidence type="ECO:0000313" key="6">
    <source>
        <dbReference type="EMBL" id="KAL2279603.1"/>
    </source>
</evidence>
<dbReference type="InterPro" id="IPR008922">
    <property type="entry name" value="Di-copper_centre_dom_sf"/>
</dbReference>
<dbReference type="PROSITE" id="PS00498">
    <property type="entry name" value="TYROSINASE_2"/>
    <property type="match status" value="1"/>
</dbReference>
<gene>
    <name evidence="6" type="ORF">FJTKL_13293</name>
</gene>
<keyword evidence="3" id="KW-0732">Signal</keyword>
<dbReference type="InterPro" id="IPR050316">
    <property type="entry name" value="Tyrosinase/Hemocyanin"/>
</dbReference>
<evidence type="ECO:0000259" key="4">
    <source>
        <dbReference type="PROSITE" id="PS00497"/>
    </source>
</evidence>
<feature type="domain" description="Tyrosinase copper-binding" evidence="4">
    <location>
        <begin position="125"/>
        <end position="142"/>
    </location>
</feature>
<keyword evidence="7" id="KW-1185">Reference proteome</keyword>
<accession>A0ABR4EAY1</accession>
<keyword evidence="2" id="KW-0186">Copper</keyword>
<dbReference type="Gene3D" id="1.10.1280.10">
    <property type="entry name" value="Di-copper center containing domain from catechol oxidase"/>
    <property type="match status" value="1"/>
</dbReference>
<evidence type="ECO:0000256" key="2">
    <source>
        <dbReference type="ARBA" id="ARBA00023008"/>
    </source>
</evidence>
<dbReference type="PANTHER" id="PTHR11474">
    <property type="entry name" value="TYROSINASE FAMILY MEMBER"/>
    <property type="match status" value="1"/>
</dbReference>
<reference evidence="6 7" key="1">
    <citation type="submission" date="2024-03" db="EMBL/GenBank/DDBJ databases">
        <title>A high-quality draft genome sequence of Diaporthe vaccinii, a causative agent of upright dieback and viscid rot disease in cranberry plants.</title>
        <authorList>
            <person name="Sarrasin M."/>
            <person name="Lang B.F."/>
            <person name="Burger G."/>
        </authorList>
    </citation>
    <scope>NUCLEOTIDE SEQUENCE [LARGE SCALE GENOMIC DNA]</scope>
    <source>
        <strain evidence="6 7">IS7</strain>
    </source>
</reference>
<dbReference type="PRINTS" id="PR00092">
    <property type="entry name" value="TYROSINASE"/>
</dbReference>
<evidence type="ECO:0000256" key="3">
    <source>
        <dbReference type="SAM" id="SignalP"/>
    </source>
</evidence>
<keyword evidence="1" id="KW-0479">Metal-binding</keyword>
<dbReference type="EMBL" id="JBAWTH010000074">
    <property type="protein sequence ID" value="KAL2279603.1"/>
    <property type="molecule type" value="Genomic_DNA"/>
</dbReference>
<feature type="signal peptide" evidence="3">
    <location>
        <begin position="1"/>
        <end position="20"/>
    </location>
</feature>
<dbReference type="Proteomes" id="UP001600888">
    <property type="component" value="Unassembled WGS sequence"/>
</dbReference>
<evidence type="ECO:0000259" key="5">
    <source>
        <dbReference type="PROSITE" id="PS00498"/>
    </source>
</evidence>
<evidence type="ECO:0000256" key="1">
    <source>
        <dbReference type="ARBA" id="ARBA00022723"/>
    </source>
</evidence>
<feature type="domain" description="Tyrosinase copper-binding" evidence="5">
    <location>
        <begin position="274"/>
        <end position="285"/>
    </location>
</feature>
<dbReference type="Pfam" id="PF00264">
    <property type="entry name" value="Tyrosinase"/>
    <property type="match status" value="1"/>
</dbReference>
<name>A0ABR4EAY1_9PEZI</name>
<dbReference type="PANTHER" id="PTHR11474:SF126">
    <property type="entry name" value="TYROSINASE-LIKE PROTEIN TYR-1-RELATED"/>
    <property type="match status" value="1"/>
</dbReference>
<organism evidence="6 7">
    <name type="scientific">Diaporthe vaccinii</name>
    <dbReference type="NCBI Taxonomy" id="105482"/>
    <lineage>
        <taxon>Eukaryota</taxon>
        <taxon>Fungi</taxon>
        <taxon>Dikarya</taxon>
        <taxon>Ascomycota</taxon>
        <taxon>Pezizomycotina</taxon>
        <taxon>Sordariomycetes</taxon>
        <taxon>Sordariomycetidae</taxon>
        <taxon>Diaporthales</taxon>
        <taxon>Diaporthaceae</taxon>
        <taxon>Diaporthe</taxon>
        <taxon>Diaporthe eres species complex</taxon>
    </lineage>
</organism>
<evidence type="ECO:0000313" key="7">
    <source>
        <dbReference type="Proteomes" id="UP001600888"/>
    </source>
</evidence>
<sequence>MKPTNSLVLAALIVIESVIAAPLITEQTNSTGPRFYNGSCNADTITIRREWRTLSAEEKAAYIEAQQCLIRLPAKSGLQATVYGVVPSEIKQNLANIECLKTTRFSDLQGSHRSYTDTIYGDIIHYVGQFLPWHRMMMHAFETLMRNECNYTGTMPWWDEQKDADSGNFFGSNMWDADTGFGGNGTGAEGCLTEGPFANTTEHIGPMLEYTTYCQKRIWDNEYGITTGNSTLIDLCNSYETYGDFWYCISYWPHHGAHTATGGLMADKDASPGDPVFYLHHNYIDRLWWKWQAADGERRLWDMSGNTVNETQFPQQAGVKTSLDTVIQQQNIIPDLHVRDVMNAQGGLLCYDYDY</sequence>
<feature type="chain" id="PRO_5047090464" description="Tyrosinase copper-binding domain-containing protein" evidence="3">
    <location>
        <begin position="21"/>
        <end position="355"/>
    </location>
</feature>
<dbReference type="InterPro" id="IPR002227">
    <property type="entry name" value="Tyrosinase_Cu-bd"/>
</dbReference>
<dbReference type="PROSITE" id="PS00497">
    <property type="entry name" value="TYROSINASE_1"/>
    <property type="match status" value="1"/>
</dbReference>